<evidence type="ECO:0000256" key="1">
    <source>
        <dbReference type="ARBA" id="ARBA00022723"/>
    </source>
</evidence>
<sequence>MADAMEEQFKEILTCLICNEVLTKPRTLPCMHTYCAKCLDKLHKTTEEGDTLKCPECQQVHPVPENGVEHIEVNSTTNNLVDIIHDLDAKSKPLCSTCLNMHKKETIASIKCEECDKKFCENCRCFHDEFFQDHCVKNLNDETEYIKKALEKVKESDIYCSKHPGNILEIYCRVDSSILCSECYSADHLNHDTVKIPAIAATKRQELENVLQHGQNRISTLENSIQSSLQNKQAFELHVIDTTNELTNDMNITIQAIRDKYTELINMVEKSKQQRAKQYHAHIRNLEHWKTTAESQMRHLRMIHQHGHDTELVSMATDINLKLKDWTDPVQTNLDMECDKLKFDPSEICEDKVIFGKVDIGNMARRSPKIQPRELIEPKIR</sequence>
<dbReference type="InterPro" id="IPR027370">
    <property type="entry name" value="Znf-RING_euk"/>
</dbReference>
<dbReference type="OrthoDB" id="6105938at2759"/>
<accession>A0A8J1UL76</accession>
<dbReference type="SUPFAM" id="SSF57850">
    <property type="entry name" value="RING/U-box"/>
    <property type="match status" value="1"/>
</dbReference>
<dbReference type="Proteomes" id="UP000749559">
    <property type="component" value="Unassembled WGS sequence"/>
</dbReference>
<keyword evidence="1" id="KW-0479">Metal-binding</keyword>
<protein>
    <submittedName>
        <fullName evidence="4">Uncharacterized protein</fullName>
    </submittedName>
</protein>
<dbReference type="GO" id="GO:0008270">
    <property type="term" value="F:zinc ion binding"/>
    <property type="evidence" value="ECO:0007669"/>
    <property type="project" value="UniProtKB-KW"/>
</dbReference>
<dbReference type="SMART" id="SM00336">
    <property type="entry name" value="BBOX"/>
    <property type="match status" value="2"/>
</dbReference>
<reference evidence="4" key="1">
    <citation type="submission" date="2022-03" db="EMBL/GenBank/DDBJ databases">
        <authorList>
            <person name="Martin C."/>
        </authorList>
    </citation>
    <scope>NUCLEOTIDE SEQUENCE</scope>
</reference>
<gene>
    <name evidence="4" type="ORF">OFUS_LOCUS17900</name>
</gene>
<proteinExistence type="predicted"/>
<dbReference type="InterPro" id="IPR017907">
    <property type="entry name" value="Znf_RING_CS"/>
</dbReference>
<dbReference type="SMART" id="SM00184">
    <property type="entry name" value="RING"/>
    <property type="match status" value="1"/>
</dbReference>
<dbReference type="Gene3D" id="3.30.40.10">
    <property type="entry name" value="Zinc/RING finger domain, C3HC4 (zinc finger)"/>
    <property type="match status" value="1"/>
</dbReference>
<organism evidence="4 5">
    <name type="scientific">Owenia fusiformis</name>
    <name type="common">Polychaete worm</name>
    <dbReference type="NCBI Taxonomy" id="6347"/>
    <lineage>
        <taxon>Eukaryota</taxon>
        <taxon>Metazoa</taxon>
        <taxon>Spiralia</taxon>
        <taxon>Lophotrochozoa</taxon>
        <taxon>Annelida</taxon>
        <taxon>Polychaeta</taxon>
        <taxon>Sedentaria</taxon>
        <taxon>Canalipalpata</taxon>
        <taxon>Sabellida</taxon>
        <taxon>Oweniida</taxon>
        <taxon>Oweniidae</taxon>
        <taxon>Owenia</taxon>
    </lineage>
</organism>
<dbReference type="PANTHER" id="PTHR25462">
    <property type="entry name" value="BONUS, ISOFORM C-RELATED"/>
    <property type="match status" value="1"/>
</dbReference>
<evidence type="ECO:0000313" key="5">
    <source>
        <dbReference type="Proteomes" id="UP000749559"/>
    </source>
</evidence>
<dbReference type="Gene3D" id="3.30.160.60">
    <property type="entry name" value="Classic Zinc Finger"/>
    <property type="match status" value="1"/>
</dbReference>
<dbReference type="InterPro" id="IPR001841">
    <property type="entry name" value="Znf_RING"/>
</dbReference>
<dbReference type="AlphaFoldDB" id="A0A8J1UL76"/>
<dbReference type="Pfam" id="PF00643">
    <property type="entry name" value="zf-B_box"/>
    <property type="match status" value="1"/>
</dbReference>
<comment type="caution">
    <text evidence="4">The sequence shown here is derived from an EMBL/GenBank/DDBJ whole genome shotgun (WGS) entry which is preliminary data.</text>
</comment>
<dbReference type="InterPro" id="IPR000315">
    <property type="entry name" value="Znf_B-box"/>
</dbReference>
<dbReference type="InterPro" id="IPR047153">
    <property type="entry name" value="TRIM45/56/19-like"/>
</dbReference>
<dbReference type="Pfam" id="PF13445">
    <property type="entry name" value="zf-RING_UBOX"/>
    <property type="match status" value="1"/>
</dbReference>
<keyword evidence="2" id="KW-0863">Zinc-finger</keyword>
<dbReference type="PANTHER" id="PTHR25462:SF296">
    <property type="entry name" value="MEIOTIC P26, ISOFORM F"/>
    <property type="match status" value="1"/>
</dbReference>
<dbReference type="EMBL" id="CAIIXF020000008">
    <property type="protein sequence ID" value="CAH1792994.1"/>
    <property type="molecule type" value="Genomic_DNA"/>
</dbReference>
<evidence type="ECO:0000256" key="3">
    <source>
        <dbReference type="ARBA" id="ARBA00022833"/>
    </source>
</evidence>
<name>A0A8J1UL76_OWEFU</name>
<evidence type="ECO:0000313" key="4">
    <source>
        <dbReference type="EMBL" id="CAH1792994.1"/>
    </source>
</evidence>
<dbReference type="SUPFAM" id="SSF57845">
    <property type="entry name" value="B-box zinc-binding domain"/>
    <property type="match status" value="1"/>
</dbReference>
<dbReference type="PROSITE" id="PS50089">
    <property type="entry name" value="ZF_RING_2"/>
    <property type="match status" value="1"/>
</dbReference>
<keyword evidence="3" id="KW-0862">Zinc</keyword>
<evidence type="ECO:0000256" key="2">
    <source>
        <dbReference type="ARBA" id="ARBA00022771"/>
    </source>
</evidence>
<dbReference type="PROSITE" id="PS00518">
    <property type="entry name" value="ZF_RING_1"/>
    <property type="match status" value="1"/>
</dbReference>
<dbReference type="PROSITE" id="PS50119">
    <property type="entry name" value="ZF_BBOX"/>
    <property type="match status" value="2"/>
</dbReference>
<keyword evidence="5" id="KW-1185">Reference proteome</keyword>
<dbReference type="InterPro" id="IPR013083">
    <property type="entry name" value="Znf_RING/FYVE/PHD"/>
</dbReference>